<evidence type="ECO:0000313" key="11">
    <source>
        <dbReference type="Proteomes" id="UP001199044"/>
    </source>
</evidence>
<gene>
    <name evidence="8" type="primary">msrQ</name>
    <name evidence="10" type="ORF">LDJ79_18875</name>
</gene>
<proteinExistence type="inferred from homology"/>
<evidence type="ECO:0000313" key="10">
    <source>
        <dbReference type="EMBL" id="MCA2018191.1"/>
    </source>
</evidence>
<comment type="function">
    <text evidence="8">Part of the MsrPQ system that repairs oxidized periplasmic proteins containing methionine sulfoxide residues (Met-O), using respiratory chain electrons. Thus protects these proteins from oxidative-stress damage caused by reactive species of oxygen and chlorine generated by the host defense mechanisms. MsrPQ is essential for the maintenance of envelope integrity under bleach stress, rescuing a wide series of structurally unrelated periplasmic proteins from methionine oxidation. MsrQ provides electrons for reduction to the reductase catalytic subunit MsrP, using the quinone pool of the respiratory chain.</text>
</comment>
<feature type="transmembrane region" description="Helical" evidence="8">
    <location>
        <begin position="49"/>
        <end position="67"/>
    </location>
</feature>
<evidence type="ECO:0000256" key="3">
    <source>
        <dbReference type="ARBA" id="ARBA00022617"/>
    </source>
</evidence>
<evidence type="ECO:0000256" key="7">
    <source>
        <dbReference type="ARBA" id="ARBA00023136"/>
    </source>
</evidence>
<evidence type="ECO:0000256" key="1">
    <source>
        <dbReference type="ARBA" id="ARBA00004141"/>
    </source>
</evidence>
<keyword evidence="3 8" id="KW-0349">Heme</keyword>
<dbReference type="InterPro" id="IPR013130">
    <property type="entry name" value="Fe3_Rdtase_TM_dom"/>
</dbReference>
<comment type="cofactor">
    <cofactor evidence="8">
        <name>heme b</name>
        <dbReference type="ChEBI" id="CHEBI:60344"/>
    </cofactor>
    <text evidence="8">Binds 1 heme b (iron(II)-protoporphyrin IX) group per subunit.</text>
</comment>
<feature type="transmembrane region" description="Helical" evidence="8">
    <location>
        <begin position="151"/>
        <end position="169"/>
    </location>
</feature>
<dbReference type="RefSeq" id="WP_225251693.1">
    <property type="nucleotide sequence ID" value="NZ_JAIWIU010000153.1"/>
</dbReference>
<dbReference type="Pfam" id="PF01794">
    <property type="entry name" value="Ferric_reduct"/>
    <property type="match status" value="1"/>
</dbReference>
<dbReference type="PANTHER" id="PTHR36964">
    <property type="entry name" value="PROTEIN-METHIONINE-SULFOXIDE REDUCTASE HEME-BINDING SUBUNIT MSRQ"/>
    <property type="match status" value="1"/>
</dbReference>
<evidence type="ECO:0000259" key="9">
    <source>
        <dbReference type="Pfam" id="PF01794"/>
    </source>
</evidence>
<evidence type="ECO:0000256" key="4">
    <source>
        <dbReference type="ARBA" id="ARBA00022692"/>
    </source>
</evidence>
<accession>A0ABS7YRA1</accession>
<dbReference type="EMBL" id="JAIWIU010000153">
    <property type="protein sequence ID" value="MCA2018191.1"/>
    <property type="molecule type" value="Genomic_DNA"/>
</dbReference>
<evidence type="ECO:0000256" key="2">
    <source>
        <dbReference type="ARBA" id="ARBA00022448"/>
    </source>
</evidence>
<dbReference type="InterPro" id="IPR022837">
    <property type="entry name" value="MsrQ-like"/>
</dbReference>
<keyword evidence="8" id="KW-0479">Metal-binding</keyword>
<feature type="transmembrane region" description="Helical" evidence="8">
    <location>
        <begin position="119"/>
        <end position="139"/>
    </location>
</feature>
<keyword evidence="8" id="KW-0288">FMN</keyword>
<comment type="similarity">
    <text evidence="8">Belongs to the MsrQ family.</text>
</comment>
<keyword evidence="5 8" id="KW-1133">Transmembrane helix</keyword>
<protein>
    <recommendedName>
        <fullName evidence="8">Protein-methionine-sulfoxide reductase heme-binding subunit MsrQ</fullName>
    </recommendedName>
    <alternativeName>
        <fullName evidence="8">Flavocytochrome MsrQ</fullName>
    </alternativeName>
</protein>
<name>A0ABS7YRA1_9VIBR</name>
<keyword evidence="7 8" id="KW-0472">Membrane</keyword>
<evidence type="ECO:0000256" key="5">
    <source>
        <dbReference type="ARBA" id="ARBA00022989"/>
    </source>
</evidence>
<dbReference type="Proteomes" id="UP001199044">
    <property type="component" value="Unassembled WGS sequence"/>
</dbReference>
<evidence type="ECO:0000256" key="6">
    <source>
        <dbReference type="ARBA" id="ARBA00023004"/>
    </source>
</evidence>
<organism evidence="10 11">
    <name type="scientific">Vibrio tritonius</name>
    <dbReference type="NCBI Taxonomy" id="1435069"/>
    <lineage>
        <taxon>Bacteria</taxon>
        <taxon>Pseudomonadati</taxon>
        <taxon>Pseudomonadota</taxon>
        <taxon>Gammaproteobacteria</taxon>
        <taxon>Vibrionales</taxon>
        <taxon>Vibrionaceae</taxon>
        <taxon>Vibrio</taxon>
    </lineage>
</organism>
<keyword evidence="4 8" id="KW-0812">Transmembrane</keyword>
<dbReference type="HAMAP" id="MF_01207">
    <property type="entry name" value="MsrQ"/>
    <property type="match status" value="1"/>
</dbReference>
<feature type="transmembrane region" description="Helical" evidence="8">
    <location>
        <begin position="20"/>
        <end position="37"/>
    </location>
</feature>
<comment type="cofactor">
    <cofactor evidence="8">
        <name>FMN</name>
        <dbReference type="ChEBI" id="CHEBI:58210"/>
    </cofactor>
    <text evidence="8">Binds 1 FMN per subunit.</text>
</comment>
<sequence>MAMRWTVKLTPWQRIIIKSLIHLVASGWLMLTFWLGVQDQLGADPVAGLLHFTGFGAINLLLITLLISPLNRYFGGELMRFRRLVGIYTFVYALGHFLTFAIFILGLDLNQLGTTIVERPYITIGFAALLILLALTITSPNALRRKLGRRWQTLHNLIYPALLLMLWHYTWSEKTAWGTPVYYWAGALGVVLIKTHIKWKGWLSFRRK</sequence>
<feature type="transmembrane region" description="Helical" evidence="8">
    <location>
        <begin position="181"/>
        <end position="199"/>
    </location>
</feature>
<comment type="subcellular location">
    <subcellularLocation>
        <location evidence="8">Cell membrane</location>
        <topology evidence="8">Multi-pass membrane protein</topology>
    </subcellularLocation>
    <subcellularLocation>
        <location evidence="1">Membrane</location>
        <topology evidence="1">Multi-pass membrane protein</topology>
    </subcellularLocation>
</comment>
<keyword evidence="2 8" id="KW-0813">Transport</keyword>
<keyword evidence="11" id="KW-1185">Reference proteome</keyword>
<comment type="subunit">
    <text evidence="8">Heterodimer of a catalytic subunit (MsrP) and a heme-binding subunit (MsrQ).</text>
</comment>
<feature type="transmembrane region" description="Helical" evidence="8">
    <location>
        <begin position="87"/>
        <end position="107"/>
    </location>
</feature>
<keyword evidence="8" id="KW-1003">Cell membrane</keyword>
<dbReference type="PANTHER" id="PTHR36964:SF1">
    <property type="entry name" value="PROTEIN-METHIONINE-SULFOXIDE REDUCTASE HEME-BINDING SUBUNIT MSRQ"/>
    <property type="match status" value="1"/>
</dbReference>
<keyword evidence="8" id="KW-0285">Flavoprotein</keyword>
<reference evidence="11" key="1">
    <citation type="submission" date="2023-07" db="EMBL/GenBank/DDBJ databases">
        <title>Molecular identification of indigenous halophilic bacteria isolated from red sea cost, biodegradation of synthetic dyes and assessment of degraded metabolite toxicity.</title>
        <authorList>
            <person name="Chaieb K."/>
            <person name="Altayb H.N."/>
        </authorList>
    </citation>
    <scope>NUCLEOTIDE SEQUENCE [LARGE SCALE GENOMIC DNA]</scope>
    <source>
        <strain evidence="11">K20</strain>
    </source>
</reference>
<evidence type="ECO:0000256" key="8">
    <source>
        <dbReference type="HAMAP-Rule" id="MF_01207"/>
    </source>
</evidence>
<feature type="domain" description="Ferric oxidoreductase" evidence="9">
    <location>
        <begin position="53"/>
        <end position="165"/>
    </location>
</feature>
<keyword evidence="6 8" id="KW-0408">Iron</keyword>
<comment type="caution">
    <text evidence="10">The sequence shown here is derived from an EMBL/GenBank/DDBJ whole genome shotgun (WGS) entry which is preliminary data.</text>
</comment>
<keyword evidence="8" id="KW-0249">Electron transport</keyword>